<dbReference type="EMBL" id="BKCJ011825973">
    <property type="protein sequence ID" value="GFD56154.1"/>
    <property type="molecule type" value="Genomic_DNA"/>
</dbReference>
<evidence type="ECO:0000313" key="1">
    <source>
        <dbReference type="EMBL" id="GFD56154.1"/>
    </source>
</evidence>
<organism evidence="1">
    <name type="scientific">Tanacetum cinerariifolium</name>
    <name type="common">Dalmatian daisy</name>
    <name type="synonym">Chrysanthemum cinerariifolium</name>
    <dbReference type="NCBI Taxonomy" id="118510"/>
    <lineage>
        <taxon>Eukaryota</taxon>
        <taxon>Viridiplantae</taxon>
        <taxon>Streptophyta</taxon>
        <taxon>Embryophyta</taxon>
        <taxon>Tracheophyta</taxon>
        <taxon>Spermatophyta</taxon>
        <taxon>Magnoliopsida</taxon>
        <taxon>eudicotyledons</taxon>
        <taxon>Gunneridae</taxon>
        <taxon>Pentapetalae</taxon>
        <taxon>asterids</taxon>
        <taxon>campanulids</taxon>
        <taxon>Asterales</taxon>
        <taxon>Asteraceae</taxon>
        <taxon>Asteroideae</taxon>
        <taxon>Anthemideae</taxon>
        <taxon>Anthemidinae</taxon>
        <taxon>Tanacetum</taxon>
    </lineage>
</organism>
<reference evidence="1" key="1">
    <citation type="journal article" date="2019" name="Sci. Rep.">
        <title>Draft genome of Tanacetum cinerariifolium, the natural source of mosquito coil.</title>
        <authorList>
            <person name="Yamashiro T."/>
            <person name="Shiraishi A."/>
            <person name="Satake H."/>
            <person name="Nakayama K."/>
        </authorList>
    </citation>
    <scope>NUCLEOTIDE SEQUENCE</scope>
</reference>
<feature type="non-terminal residue" evidence="1">
    <location>
        <position position="62"/>
    </location>
</feature>
<name>A0A699XI25_TANCI</name>
<dbReference type="AlphaFoldDB" id="A0A699XI25"/>
<proteinExistence type="predicted"/>
<accession>A0A699XI25</accession>
<sequence length="62" mass="7432">MHEVMDKEEMQTVEREQKLDLDREHNGRIYQDWDDMQCEQVSQDELFKGFTLSVLEAVDEAI</sequence>
<protein>
    <submittedName>
        <fullName evidence="1">Uncharacterized protein</fullName>
    </submittedName>
</protein>
<comment type="caution">
    <text evidence="1">The sequence shown here is derived from an EMBL/GenBank/DDBJ whole genome shotgun (WGS) entry which is preliminary data.</text>
</comment>
<gene>
    <name evidence="1" type="ORF">Tci_928123</name>
</gene>